<dbReference type="InterPro" id="IPR058825">
    <property type="entry name" value="MDM34_N"/>
</dbReference>
<dbReference type="CDD" id="cd21673">
    <property type="entry name" value="SMP_Mdm34"/>
    <property type="match status" value="1"/>
</dbReference>
<sequence length="777" mass="84583">MAFNFNWPRFSDQFHASAREMLESALNKGSKPPIIADKIEVVELEMGTQPPELEVRDIGEVTMDQFRGIFRLSYSGDAYIVLRTKVQANPLIHKKREGHLLDEGRGMVAAQAPLVVPMNLRLSNFKLNSYVVLVVSKQKGITLVFKTDPLQNVDVNSTFDRIGVIQKYIQKEIEGQLREMFREDLPSIIHKLSQRWFSRELSAVARVEVPYARKFAHQPTEDTDFESVSQQGEQTYYAPPQPQPAPPPSAYTPPSVQQPFSQARSTTSRSYSHASSSHSPRSVISTSSNPARASSSSSTFPEIENYDPTYGLRPEELPAKGDYSGFAKLWQGSSGLGELAEEPEALDGVPAELAEADELWEQSEAAGPSTWQTDAPASEYWDESVVEPAVDYETIYAVGGGTVTRPRVLHSQSLIGTPSDTATVRSTQGTVRAVPSRSMSIHGVPTVPMLRFSRTNSMPLGLRIHTPPSAASTPVAMAVGPRSSPLSLGPAGYFHGWESEDPTMVQSPPMSARSSFSVGESAYSLPHRTYTPSLLGTTQAMARTRSMPASRRHSPPSTTPSTMQSQRPPLSAQPVAQSSARPSRSSSGLTYSGSTPPSSEVPPTEEDEPASPSSAKAFARARSGSITQRLSHAHLSPFDQLGVGSPPRSEYGSERGIVLKPAVNARVNQLAMLTNSHQTLSPYTRSMQHYAVRSAVPKAAISGIGGAPPERAPIKARRKRTYHIGKKTPVTPPEPTPSSPRPASDYSEYFHVSPQIEEAPILESDDGLHHRAPYVAA</sequence>
<keyword evidence="9 10" id="KW-0472">Membrane</keyword>
<feature type="compositionally biased region" description="Low complexity" evidence="11">
    <location>
        <begin position="555"/>
        <end position="569"/>
    </location>
</feature>
<dbReference type="EMBL" id="KV423933">
    <property type="protein sequence ID" value="KZT60203.1"/>
    <property type="molecule type" value="Genomic_DNA"/>
</dbReference>
<evidence type="ECO:0000256" key="8">
    <source>
        <dbReference type="ARBA" id="ARBA00023128"/>
    </source>
</evidence>
<dbReference type="InterPro" id="IPR031468">
    <property type="entry name" value="SMP_LBD"/>
</dbReference>
<evidence type="ECO:0000259" key="12">
    <source>
        <dbReference type="PROSITE" id="PS51847"/>
    </source>
</evidence>
<keyword evidence="6" id="KW-0445">Lipid transport</keyword>
<feature type="region of interest" description="Disordered" evidence="11">
    <location>
        <begin position="725"/>
        <end position="748"/>
    </location>
</feature>
<dbReference type="GO" id="GO:0008289">
    <property type="term" value="F:lipid binding"/>
    <property type="evidence" value="ECO:0007669"/>
    <property type="project" value="UniProtKB-KW"/>
</dbReference>
<dbReference type="AlphaFoldDB" id="A0A165I6V0"/>
<dbReference type="InParanoid" id="A0A165I6V0"/>
<feature type="compositionally biased region" description="Pro residues" evidence="11">
    <location>
        <begin position="239"/>
        <end position="251"/>
    </location>
</feature>
<keyword evidence="3 10" id="KW-1134">Transmembrane beta strand</keyword>
<proteinExistence type="inferred from homology"/>
<evidence type="ECO:0000256" key="10">
    <source>
        <dbReference type="HAMAP-Rule" id="MF_03105"/>
    </source>
</evidence>
<keyword evidence="2" id="KW-0813">Transport</keyword>
<reference evidence="13 14" key="1">
    <citation type="journal article" date="2016" name="Mol. Biol. Evol.">
        <title>Comparative Genomics of Early-Diverging Mushroom-Forming Fungi Provides Insights into the Origins of Lignocellulose Decay Capabilities.</title>
        <authorList>
            <person name="Nagy L.G."/>
            <person name="Riley R."/>
            <person name="Tritt A."/>
            <person name="Adam C."/>
            <person name="Daum C."/>
            <person name="Floudas D."/>
            <person name="Sun H."/>
            <person name="Yadav J.S."/>
            <person name="Pangilinan J."/>
            <person name="Larsson K.H."/>
            <person name="Matsuura K."/>
            <person name="Barry K."/>
            <person name="Labutti K."/>
            <person name="Kuo R."/>
            <person name="Ohm R.A."/>
            <person name="Bhattacharya S.S."/>
            <person name="Shirouzu T."/>
            <person name="Yoshinaga Y."/>
            <person name="Martin F.M."/>
            <person name="Grigoriev I.V."/>
            <person name="Hibbett D.S."/>
        </authorList>
    </citation>
    <scope>NUCLEOTIDE SEQUENCE [LARGE SCALE GENOMIC DNA]</scope>
    <source>
        <strain evidence="13 14">HHB12733</strain>
    </source>
</reference>
<keyword evidence="5 10" id="KW-1000">Mitochondrion outer membrane</keyword>
<organism evidence="13 14">
    <name type="scientific">Calocera cornea HHB12733</name>
    <dbReference type="NCBI Taxonomy" id="1353952"/>
    <lineage>
        <taxon>Eukaryota</taxon>
        <taxon>Fungi</taxon>
        <taxon>Dikarya</taxon>
        <taxon>Basidiomycota</taxon>
        <taxon>Agaricomycotina</taxon>
        <taxon>Dacrymycetes</taxon>
        <taxon>Dacrymycetales</taxon>
        <taxon>Dacrymycetaceae</taxon>
        <taxon>Calocera</taxon>
    </lineage>
</organism>
<dbReference type="PANTHER" id="PTHR28185:SF1">
    <property type="entry name" value="MITOCHONDRIAL DISTRIBUTION AND MORPHOLOGY PROTEIN 34"/>
    <property type="match status" value="1"/>
</dbReference>
<comment type="subunit">
    <text evidence="10">Component of the ER-mitochondria encounter structure (ERMES) or MDM complex, composed of MMM1, MDM10, MDM12 and MDM34.</text>
</comment>
<keyword evidence="8 10" id="KW-0496">Mitochondrion</keyword>
<dbReference type="GO" id="GO:0015914">
    <property type="term" value="P:phospholipid transport"/>
    <property type="evidence" value="ECO:0007669"/>
    <property type="project" value="TreeGrafter"/>
</dbReference>
<dbReference type="Proteomes" id="UP000076842">
    <property type="component" value="Unassembled WGS sequence"/>
</dbReference>
<evidence type="ECO:0000256" key="5">
    <source>
        <dbReference type="ARBA" id="ARBA00022787"/>
    </source>
</evidence>
<dbReference type="GO" id="GO:0032865">
    <property type="term" value="C:ERMES complex"/>
    <property type="evidence" value="ECO:0007669"/>
    <property type="project" value="UniProtKB-UniRule"/>
</dbReference>
<dbReference type="GO" id="GO:1990456">
    <property type="term" value="P:mitochondrion-endoplasmic reticulum membrane tethering"/>
    <property type="evidence" value="ECO:0007669"/>
    <property type="project" value="TreeGrafter"/>
</dbReference>
<accession>A0A165I6V0</accession>
<dbReference type="InterPro" id="IPR027536">
    <property type="entry name" value="MDM34"/>
</dbReference>
<dbReference type="PROSITE" id="PS51847">
    <property type="entry name" value="SMP"/>
    <property type="match status" value="1"/>
</dbReference>
<dbReference type="HAMAP" id="MF_03105">
    <property type="entry name" value="Mdm34"/>
    <property type="match status" value="1"/>
</dbReference>
<evidence type="ECO:0000256" key="11">
    <source>
        <dbReference type="SAM" id="MobiDB-lite"/>
    </source>
</evidence>
<feature type="compositionally biased region" description="Low complexity" evidence="11">
    <location>
        <begin position="578"/>
        <end position="602"/>
    </location>
</feature>
<comment type="domain">
    <text evidence="10">Lacks alpha-helical transmembrane segments, suggesting that it resides in the membrane via beta-sheet conformations similar to those predicted for other outer membrane proteins and porin.</text>
</comment>
<evidence type="ECO:0000313" key="13">
    <source>
        <dbReference type="EMBL" id="KZT60203.1"/>
    </source>
</evidence>
<evidence type="ECO:0000256" key="6">
    <source>
        <dbReference type="ARBA" id="ARBA00023055"/>
    </source>
</evidence>
<feature type="compositionally biased region" description="Low complexity" evidence="11">
    <location>
        <begin position="264"/>
        <end position="299"/>
    </location>
</feature>
<feature type="compositionally biased region" description="Pro residues" evidence="11">
    <location>
        <begin position="730"/>
        <end position="740"/>
    </location>
</feature>
<dbReference type="STRING" id="1353952.A0A165I6V0"/>
<evidence type="ECO:0000313" key="14">
    <source>
        <dbReference type="Proteomes" id="UP000076842"/>
    </source>
</evidence>
<name>A0A165I6V0_9BASI</name>
<comment type="similarity">
    <text evidence="10">Belongs to the MDM34 family.</text>
</comment>
<dbReference type="Pfam" id="PF26545">
    <property type="entry name" value="Mdm34_N"/>
    <property type="match status" value="1"/>
</dbReference>
<dbReference type="PANTHER" id="PTHR28185">
    <property type="entry name" value="MITOCHONDRIAL DISTRIBUTION AND MORPHOLOGY PROTEIN 34"/>
    <property type="match status" value="1"/>
</dbReference>
<comment type="subcellular location">
    <subcellularLocation>
        <location evidence="1">Membrane</location>
    </subcellularLocation>
    <subcellularLocation>
        <location evidence="10">Mitochondrion outer membrane</location>
        <topology evidence="10">Multi-pass membrane protein</topology>
    </subcellularLocation>
    <text evidence="10">The ERMES/MDM complex localizes to a few discrete foci (around 10 per single cell), that represent mitochondria-endoplasmic reticulum junctions. These foci are often found next to mtDNA nucleoids.</text>
</comment>
<comment type="function">
    <text evidence="10">Component of the ERMES/MDM complex, which serves as a molecular tether to connect the endoplasmic reticulum (ER) and mitochondria. Components of this complex are involved in the control of mitochondrial shape and protein biogenesis, and function in nonvesicular lipid trafficking between the ER and mitochondria. MDM34 is required for the interaction of the ER-resident membrane protein MMM1 and the outer mitochondrial membrane-resident beta-barrel protein MDM10.</text>
</comment>
<feature type="region of interest" description="Disordered" evidence="11">
    <location>
        <begin position="542"/>
        <end position="653"/>
    </location>
</feature>
<keyword evidence="7" id="KW-0446">Lipid-binding</keyword>
<evidence type="ECO:0000256" key="2">
    <source>
        <dbReference type="ARBA" id="ARBA00022448"/>
    </source>
</evidence>
<feature type="region of interest" description="Disordered" evidence="11">
    <location>
        <begin position="758"/>
        <end position="777"/>
    </location>
</feature>
<evidence type="ECO:0000256" key="7">
    <source>
        <dbReference type="ARBA" id="ARBA00023121"/>
    </source>
</evidence>
<evidence type="ECO:0000256" key="3">
    <source>
        <dbReference type="ARBA" id="ARBA00022452"/>
    </source>
</evidence>
<gene>
    <name evidence="10" type="primary">MDM34</name>
    <name evidence="13" type="ORF">CALCODRAFT_480925</name>
</gene>
<protein>
    <recommendedName>
        <fullName evidence="10">Mitochondrial distribution and morphology protein 34</fullName>
    </recommendedName>
</protein>
<keyword evidence="4 10" id="KW-0812">Transmembrane</keyword>
<evidence type="ECO:0000256" key="9">
    <source>
        <dbReference type="ARBA" id="ARBA00023136"/>
    </source>
</evidence>
<evidence type="ECO:0000256" key="4">
    <source>
        <dbReference type="ARBA" id="ARBA00022692"/>
    </source>
</evidence>
<feature type="region of interest" description="Disordered" evidence="11">
    <location>
        <begin position="218"/>
        <end position="317"/>
    </location>
</feature>
<evidence type="ECO:0000256" key="1">
    <source>
        <dbReference type="ARBA" id="ARBA00004370"/>
    </source>
</evidence>
<dbReference type="OrthoDB" id="17927at2759"/>
<dbReference type="GO" id="GO:0007005">
    <property type="term" value="P:mitochondrion organization"/>
    <property type="evidence" value="ECO:0007669"/>
    <property type="project" value="InterPro"/>
</dbReference>
<feature type="domain" description="SMP-LTD" evidence="12">
    <location>
        <begin position="1"/>
        <end position="194"/>
    </location>
</feature>
<keyword evidence="14" id="KW-1185">Reference proteome</keyword>